<keyword evidence="10" id="KW-1185">Reference proteome</keyword>
<name>A0A8J7QH99_9BACT</name>
<evidence type="ECO:0000256" key="8">
    <source>
        <dbReference type="SAM" id="Phobius"/>
    </source>
</evidence>
<feature type="transmembrane region" description="Helical" evidence="8">
    <location>
        <begin position="72"/>
        <end position="89"/>
    </location>
</feature>
<feature type="binding site" evidence="7">
    <location>
        <position position="205"/>
    </location>
    <ligand>
        <name>Mg(2+)</name>
        <dbReference type="ChEBI" id="CHEBI:18420"/>
    </ligand>
</feature>
<keyword evidence="5 8" id="KW-1133">Transmembrane helix</keyword>
<feature type="transmembrane region" description="Helical" evidence="8">
    <location>
        <begin position="307"/>
        <end position="326"/>
    </location>
</feature>
<dbReference type="GO" id="GO:0046872">
    <property type="term" value="F:metal ion binding"/>
    <property type="evidence" value="ECO:0007669"/>
    <property type="project" value="UniProtKB-KW"/>
</dbReference>
<keyword evidence="2" id="KW-1003">Cell membrane</keyword>
<evidence type="ECO:0000256" key="2">
    <source>
        <dbReference type="ARBA" id="ARBA00022475"/>
    </source>
</evidence>
<keyword evidence="6 8" id="KW-0472">Membrane</keyword>
<keyword evidence="4 8" id="KW-0812">Transmembrane</keyword>
<feature type="transmembrane region" description="Helical" evidence="8">
    <location>
        <begin position="133"/>
        <end position="153"/>
    </location>
</feature>
<dbReference type="GO" id="GO:0009103">
    <property type="term" value="P:lipopolysaccharide biosynthetic process"/>
    <property type="evidence" value="ECO:0007669"/>
    <property type="project" value="TreeGrafter"/>
</dbReference>
<gene>
    <name evidence="9" type="ORF">J3U88_18115</name>
</gene>
<comment type="caution">
    <text evidence="9">The sequence shown here is derived from an EMBL/GenBank/DDBJ whole genome shotgun (WGS) entry which is preliminary data.</text>
</comment>
<dbReference type="EMBL" id="JAFREP010000017">
    <property type="protein sequence ID" value="MBO1320396.1"/>
    <property type="molecule type" value="Genomic_DNA"/>
</dbReference>
<reference evidence="9" key="1">
    <citation type="submission" date="2021-03" db="EMBL/GenBank/DDBJ databases">
        <authorList>
            <person name="Wang G."/>
        </authorList>
    </citation>
    <scope>NUCLEOTIDE SEQUENCE</scope>
    <source>
        <strain evidence="9">KCTC 12899</strain>
    </source>
</reference>
<evidence type="ECO:0000256" key="7">
    <source>
        <dbReference type="PIRSR" id="PIRSR600715-1"/>
    </source>
</evidence>
<evidence type="ECO:0000313" key="9">
    <source>
        <dbReference type="EMBL" id="MBO1320396.1"/>
    </source>
</evidence>
<dbReference type="GO" id="GO:0016780">
    <property type="term" value="F:phosphotransferase activity, for other substituted phosphate groups"/>
    <property type="evidence" value="ECO:0007669"/>
    <property type="project" value="InterPro"/>
</dbReference>
<keyword evidence="7" id="KW-0460">Magnesium</keyword>
<organism evidence="9 10">
    <name type="scientific">Acanthopleuribacter pedis</name>
    <dbReference type="NCBI Taxonomy" id="442870"/>
    <lineage>
        <taxon>Bacteria</taxon>
        <taxon>Pseudomonadati</taxon>
        <taxon>Acidobacteriota</taxon>
        <taxon>Holophagae</taxon>
        <taxon>Acanthopleuribacterales</taxon>
        <taxon>Acanthopleuribacteraceae</taxon>
        <taxon>Acanthopleuribacter</taxon>
    </lineage>
</organism>
<dbReference type="AlphaFoldDB" id="A0A8J7QH99"/>
<dbReference type="Pfam" id="PF00953">
    <property type="entry name" value="Glycos_transf_4"/>
    <property type="match status" value="1"/>
</dbReference>
<feature type="transmembrane region" description="Helical" evidence="8">
    <location>
        <begin position="281"/>
        <end position="301"/>
    </location>
</feature>
<comment type="subcellular location">
    <subcellularLocation>
        <location evidence="1">Cell membrane</location>
        <topology evidence="1">Multi-pass membrane protein</topology>
    </subcellularLocation>
</comment>
<feature type="transmembrane region" description="Helical" evidence="8">
    <location>
        <begin position="165"/>
        <end position="193"/>
    </location>
</feature>
<feature type="binding site" evidence="7">
    <location>
        <position position="151"/>
    </location>
    <ligand>
        <name>Mg(2+)</name>
        <dbReference type="ChEBI" id="CHEBI:18420"/>
    </ligand>
</feature>
<evidence type="ECO:0000256" key="5">
    <source>
        <dbReference type="ARBA" id="ARBA00022989"/>
    </source>
</evidence>
<dbReference type="GO" id="GO:0005886">
    <property type="term" value="C:plasma membrane"/>
    <property type="evidence" value="ECO:0007669"/>
    <property type="project" value="UniProtKB-SubCell"/>
</dbReference>
<dbReference type="Proteomes" id="UP000664417">
    <property type="component" value="Unassembled WGS sequence"/>
</dbReference>
<feature type="transmembrane region" description="Helical" evidence="8">
    <location>
        <begin position="101"/>
        <end position="121"/>
    </location>
</feature>
<feature type="transmembrane region" description="Helical" evidence="8">
    <location>
        <begin position="6"/>
        <end position="26"/>
    </location>
</feature>
<protein>
    <submittedName>
        <fullName evidence="9">Glycosyltransferase family 4 protein</fullName>
    </submittedName>
</protein>
<dbReference type="GO" id="GO:0044038">
    <property type="term" value="P:cell wall macromolecule biosynthetic process"/>
    <property type="evidence" value="ECO:0007669"/>
    <property type="project" value="TreeGrafter"/>
</dbReference>
<keyword evidence="7" id="KW-0479">Metal-binding</keyword>
<proteinExistence type="predicted"/>
<dbReference type="InterPro" id="IPR000715">
    <property type="entry name" value="Glycosyl_transferase_4"/>
</dbReference>
<dbReference type="PANTHER" id="PTHR22926:SF3">
    <property type="entry name" value="UNDECAPRENYL-PHOSPHATE ALPHA-N-ACETYLGLUCOSAMINYL 1-PHOSPHATE TRANSFERASE"/>
    <property type="match status" value="1"/>
</dbReference>
<dbReference type="PANTHER" id="PTHR22926">
    <property type="entry name" value="PHOSPHO-N-ACETYLMURAMOYL-PENTAPEPTIDE-TRANSFERASE"/>
    <property type="match status" value="1"/>
</dbReference>
<feature type="transmembrane region" description="Helical" evidence="8">
    <location>
        <begin position="47"/>
        <end position="66"/>
    </location>
</feature>
<evidence type="ECO:0000313" key="10">
    <source>
        <dbReference type="Proteomes" id="UP000664417"/>
    </source>
</evidence>
<evidence type="ECO:0000256" key="6">
    <source>
        <dbReference type="ARBA" id="ARBA00023136"/>
    </source>
</evidence>
<dbReference type="GO" id="GO:0071555">
    <property type="term" value="P:cell wall organization"/>
    <property type="evidence" value="ECO:0007669"/>
    <property type="project" value="TreeGrafter"/>
</dbReference>
<dbReference type="CDD" id="cd06854">
    <property type="entry name" value="GT_WbpL_WbcO_like"/>
    <property type="match status" value="1"/>
</dbReference>
<keyword evidence="3" id="KW-0808">Transferase</keyword>
<sequence length="339" mass="36946">MSVEWIIPFAVGIVSLLGTGWLAHFLRRRGMMDNPNERSSHKIPTPRGGGLAPVCALFLGLGAASTAGTTNLTPMFFAAWAMVIAVGLIDDKLDLSAKIRMAVHVGAAVLVVINCGPMNFIPLPAPIYRDFQWFAYPMTFLWLIGVLNLYNFLDGIDGFAGTQALWVGLGVALILGQPMIGACIAAAALGFLVHNWHPAKIFMGDVGSASLGFLFACLPFYLRPTMVAESIFVMAMLLWFFLADGTFTILRRLSKGEKIWQAHRSHLYQRLTIAGRSHGQVVLLVAMLQAALFAVLVWSGLSLDTHAWLVAVTALGLFGIYWAWVVREEKSQDTVPAKA</sequence>
<evidence type="ECO:0000256" key="4">
    <source>
        <dbReference type="ARBA" id="ARBA00022692"/>
    </source>
</evidence>
<accession>A0A8J7QH99</accession>
<evidence type="ECO:0000256" key="3">
    <source>
        <dbReference type="ARBA" id="ARBA00022679"/>
    </source>
</evidence>
<comment type="cofactor">
    <cofactor evidence="7">
        <name>Mg(2+)</name>
        <dbReference type="ChEBI" id="CHEBI:18420"/>
    </cofactor>
</comment>
<dbReference type="RefSeq" id="WP_207860350.1">
    <property type="nucleotide sequence ID" value="NZ_JAFREP010000017.1"/>
</dbReference>
<evidence type="ECO:0000256" key="1">
    <source>
        <dbReference type="ARBA" id="ARBA00004651"/>
    </source>
</evidence>
<feature type="transmembrane region" description="Helical" evidence="8">
    <location>
        <begin position="231"/>
        <end position="250"/>
    </location>
</feature>